<protein>
    <recommendedName>
        <fullName evidence="12">alpha-1,2-Mannosidase</fullName>
        <ecNumber evidence="12">3.2.1.-</ecNumber>
    </recommendedName>
</protein>
<comment type="catalytic activity">
    <reaction evidence="8">
        <text>N(4)-(alpha-D-Man-(1-&gt;2)-alpha-D-Man-(1-&gt;2)-alpha-D-Man-(1-&gt;3)-[alpha-D-Man-(1-&gt;3)-[alpha-D-Man-(1-&gt;2)-alpha-D-Man-(1-&gt;6)]-alpha-D-Man-(1-&gt;6)]-beta-D-Man-(1-&gt;4)-beta-D-GlcNAc-(1-&gt;4)-beta-D-GlcNAc)-L-asparaginyl-[protein] (N-glucan mannose isomer 8A1,2,3B1,3) + 3 H2O = N(4)-(alpha-D-Man-(1-&gt;3)-[alpha-D-Man-(1-&gt;3)-[alpha-D-Man-(1-&gt;6)]-alpha-D-Man-(1-&gt;6)]-beta-D-Man-(1-&gt;4)-beta-D-GlcNAc-(1-&gt;4)-beta-D-GlcNAc)-L-asparaginyl-[protein] (N-glucan mannose isomer 5A1,2) + 3 beta-D-mannose</text>
        <dbReference type="Rhea" id="RHEA:56028"/>
        <dbReference type="Rhea" id="RHEA-COMP:14358"/>
        <dbReference type="Rhea" id="RHEA-COMP:14367"/>
        <dbReference type="ChEBI" id="CHEBI:15377"/>
        <dbReference type="ChEBI" id="CHEBI:28563"/>
        <dbReference type="ChEBI" id="CHEBI:59087"/>
        <dbReference type="ChEBI" id="CHEBI:60628"/>
        <dbReference type="EC" id="3.2.1.113"/>
    </reaction>
</comment>
<dbReference type="SUPFAM" id="SSF48225">
    <property type="entry name" value="Seven-hairpin glycosidases"/>
    <property type="match status" value="1"/>
</dbReference>
<feature type="disulfide bond" evidence="11">
    <location>
        <begin position="2"/>
        <end position="31"/>
    </location>
</feature>
<keyword evidence="4 10" id="KW-0479">Metal-binding</keyword>
<keyword evidence="5 12" id="KW-0378">Hydrolase</keyword>
<dbReference type="GO" id="GO:0005975">
    <property type="term" value="P:carbohydrate metabolic process"/>
    <property type="evidence" value="ECO:0007669"/>
    <property type="project" value="InterPro"/>
</dbReference>
<comment type="caution">
    <text evidence="13">The sequence shown here is derived from an EMBL/GenBank/DDBJ whole genome shotgun (WGS) entry which is preliminary data.</text>
</comment>
<dbReference type="EMBL" id="PJQM01005685">
    <property type="protein sequence ID" value="RCH81058.1"/>
    <property type="molecule type" value="Genomic_DNA"/>
</dbReference>
<dbReference type="Proteomes" id="UP000253551">
    <property type="component" value="Unassembled WGS sequence"/>
</dbReference>
<feature type="binding site" evidence="10">
    <location>
        <position position="214"/>
    </location>
    <ligand>
        <name>Ca(2+)</name>
        <dbReference type="ChEBI" id="CHEBI:29108"/>
    </ligand>
</feature>
<dbReference type="OrthoDB" id="8118055at2759"/>
<evidence type="ECO:0000256" key="1">
    <source>
        <dbReference type="ARBA" id="ARBA00001913"/>
    </source>
</evidence>
<evidence type="ECO:0000313" key="14">
    <source>
        <dbReference type="Proteomes" id="UP000253551"/>
    </source>
</evidence>
<evidence type="ECO:0000256" key="11">
    <source>
        <dbReference type="PIRSR" id="PIRSR601382-3"/>
    </source>
</evidence>
<dbReference type="PRINTS" id="PR00747">
    <property type="entry name" value="GLYHDRLASE47"/>
</dbReference>
<dbReference type="EC" id="3.2.1.-" evidence="12"/>
<dbReference type="GO" id="GO:0016020">
    <property type="term" value="C:membrane"/>
    <property type="evidence" value="ECO:0007669"/>
    <property type="project" value="InterPro"/>
</dbReference>
<dbReference type="InterPro" id="IPR012341">
    <property type="entry name" value="6hp_glycosidase-like_sf"/>
</dbReference>
<sequence length="232" mass="27579">TCFVPGMLAMGAKTFNEPEDLMIAKGLLETCVFMYRTSTTGLGPETWSIDKTQKYNPLTFNKTKKELRKSRDWWYGNDERQVRVQKPNEEEVTQYKAKYKLPEVKPRPQSLYFGNENYLLRPETLESLFILYRVTGDQKYQEYGWEIFQAIEKWCKTKSGFAAVQNVDREDIRGKEDNQIDSMESFLFAETFKYLYLLFSPSDILSLDKFVFSTEAHPFQRRHWNWEKIKTE</sequence>
<evidence type="ECO:0000256" key="5">
    <source>
        <dbReference type="ARBA" id="ARBA00022801"/>
    </source>
</evidence>
<gene>
    <name evidence="13" type="ORF">CU098_001595</name>
</gene>
<evidence type="ECO:0000256" key="2">
    <source>
        <dbReference type="ARBA" id="ARBA00004922"/>
    </source>
</evidence>
<keyword evidence="7 11" id="KW-1015">Disulfide bond</keyword>
<comment type="catalytic activity">
    <reaction evidence="9">
        <text>N(4)-(alpha-D-Man-(1-&gt;2)-alpha-D-Man-(1-&gt;2)-alpha-D-Man-(1-&gt;3)-[alpha-D-Man-(1-&gt;2)-alpha-D-Man-(1-&gt;3)-[alpha-D-Man-(1-&gt;2)-alpha-D-Man-(1-&gt;6)]-alpha-D-Man-(1-&gt;6)]-beta-D-Man-(1-&gt;4)-beta-D-GlcNAc-(1-&gt;4)-beta-D-GlcNAc)-L-asparaginyl-[protein] (N-glucan mannose isomer 9A1,2,3B1,2,3) + 4 H2O = N(4)-(alpha-D-Man-(1-&gt;3)-[alpha-D-Man-(1-&gt;3)-[alpha-D-Man-(1-&gt;6)]-alpha-D-Man-(1-&gt;6)]-beta-D-Man-(1-&gt;4)-beta-D-GlcNAc-(1-&gt;4)-beta-D-GlcNAc)-L-asparaginyl-[protein] (N-glucan mannose isomer 5A1,2) + 4 beta-D-mannose</text>
        <dbReference type="Rhea" id="RHEA:56008"/>
        <dbReference type="Rhea" id="RHEA-COMP:14356"/>
        <dbReference type="Rhea" id="RHEA-COMP:14367"/>
        <dbReference type="ChEBI" id="CHEBI:15377"/>
        <dbReference type="ChEBI" id="CHEBI:28563"/>
        <dbReference type="ChEBI" id="CHEBI:59087"/>
        <dbReference type="ChEBI" id="CHEBI:139493"/>
        <dbReference type="EC" id="3.2.1.113"/>
    </reaction>
</comment>
<evidence type="ECO:0000256" key="4">
    <source>
        <dbReference type="ARBA" id="ARBA00022723"/>
    </source>
</evidence>
<feature type="non-terminal residue" evidence="13">
    <location>
        <position position="1"/>
    </location>
</feature>
<comment type="similarity">
    <text evidence="3 12">Belongs to the glycosyl hydrolase 47 family.</text>
</comment>
<reference evidence="13 14" key="1">
    <citation type="journal article" date="2018" name="G3 (Bethesda)">
        <title>Phylogenetic and Phylogenomic Definition of Rhizopus Species.</title>
        <authorList>
            <person name="Gryganskyi A.P."/>
            <person name="Golan J."/>
            <person name="Dolatabadi S."/>
            <person name="Mondo S."/>
            <person name="Robb S."/>
            <person name="Idnurm A."/>
            <person name="Muszewska A."/>
            <person name="Steczkiewicz K."/>
            <person name="Masonjones S."/>
            <person name="Liao H.L."/>
            <person name="Gajdeczka M.T."/>
            <person name="Anike F."/>
            <person name="Vuek A."/>
            <person name="Anishchenko I.M."/>
            <person name="Voigt K."/>
            <person name="de Hoog G.S."/>
            <person name="Smith M.E."/>
            <person name="Heitman J."/>
            <person name="Vilgalys R."/>
            <person name="Stajich J.E."/>
        </authorList>
    </citation>
    <scope>NUCLEOTIDE SEQUENCE [LARGE SCALE GENOMIC DNA]</scope>
    <source>
        <strain evidence="13 14">LSU 92-RS-03</strain>
    </source>
</reference>
<evidence type="ECO:0000256" key="7">
    <source>
        <dbReference type="ARBA" id="ARBA00023157"/>
    </source>
</evidence>
<comment type="pathway">
    <text evidence="2">Protein modification; protein glycosylation.</text>
</comment>
<dbReference type="InterPro" id="IPR050749">
    <property type="entry name" value="Glycosyl_Hydrolase_47"/>
</dbReference>
<evidence type="ECO:0000256" key="10">
    <source>
        <dbReference type="PIRSR" id="PIRSR601382-2"/>
    </source>
</evidence>
<dbReference type="GO" id="GO:0005509">
    <property type="term" value="F:calcium ion binding"/>
    <property type="evidence" value="ECO:0007669"/>
    <property type="project" value="InterPro"/>
</dbReference>
<dbReference type="Gene3D" id="1.50.10.10">
    <property type="match status" value="1"/>
</dbReference>
<accession>A0A367ITR5</accession>
<keyword evidence="12" id="KW-0326">Glycosidase</keyword>
<dbReference type="STRING" id="4846.A0A367ITR5"/>
<dbReference type="PANTHER" id="PTHR11742">
    <property type="entry name" value="MANNOSYL-OLIGOSACCHARIDE ALPHA-1,2-MANNOSIDASE-RELATED"/>
    <property type="match status" value="1"/>
</dbReference>
<evidence type="ECO:0000313" key="13">
    <source>
        <dbReference type="EMBL" id="RCH81058.1"/>
    </source>
</evidence>
<keyword evidence="14" id="KW-1185">Reference proteome</keyword>
<comment type="cofactor">
    <cofactor evidence="1 10">
        <name>Ca(2+)</name>
        <dbReference type="ChEBI" id="CHEBI:29108"/>
    </cofactor>
</comment>
<organism evidence="13 14">
    <name type="scientific">Rhizopus stolonifer</name>
    <name type="common">Rhizopus nigricans</name>
    <dbReference type="NCBI Taxonomy" id="4846"/>
    <lineage>
        <taxon>Eukaryota</taxon>
        <taxon>Fungi</taxon>
        <taxon>Fungi incertae sedis</taxon>
        <taxon>Mucoromycota</taxon>
        <taxon>Mucoromycotina</taxon>
        <taxon>Mucoromycetes</taxon>
        <taxon>Mucorales</taxon>
        <taxon>Mucorineae</taxon>
        <taxon>Rhizopodaceae</taxon>
        <taxon>Rhizopus</taxon>
    </lineage>
</organism>
<dbReference type="InterPro" id="IPR001382">
    <property type="entry name" value="Glyco_hydro_47"/>
</dbReference>
<dbReference type="AlphaFoldDB" id="A0A367ITR5"/>
<dbReference type="PANTHER" id="PTHR11742:SF55">
    <property type="entry name" value="ENDOPLASMIC RETICULUM MANNOSYL-OLIGOSACCHARIDE 1,2-ALPHA-MANNOSIDASE"/>
    <property type="match status" value="1"/>
</dbReference>
<dbReference type="GO" id="GO:0005783">
    <property type="term" value="C:endoplasmic reticulum"/>
    <property type="evidence" value="ECO:0007669"/>
    <property type="project" value="TreeGrafter"/>
</dbReference>
<name>A0A367ITR5_RHIST</name>
<evidence type="ECO:0000256" key="12">
    <source>
        <dbReference type="RuleBase" id="RU361193"/>
    </source>
</evidence>
<proteinExistence type="inferred from homology"/>
<dbReference type="GO" id="GO:0004571">
    <property type="term" value="F:mannosyl-oligosaccharide 1,2-alpha-mannosidase activity"/>
    <property type="evidence" value="ECO:0007669"/>
    <property type="project" value="UniProtKB-EC"/>
</dbReference>
<evidence type="ECO:0000256" key="9">
    <source>
        <dbReference type="ARBA" id="ARBA00048605"/>
    </source>
</evidence>
<evidence type="ECO:0000256" key="6">
    <source>
        <dbReference type="ARBA" id="ARBA00022837"/>
    </source>
</evidence>
<dbReference type="InterPro" id="IPR036026">
    <property type="entry name" value="Seven-hairpin_glycosidases"/>
</dbReference>
<evidence type="ECO:0000256" key="3">
    <source>
        <dbReference type="ARBA" id="ARBA00007658"/>
    </source>
</evidence>
<dbReference type="Pfam" id="PF01532">
    <property type="entry name" value="Glyco_hydro_47"/>
    <property type="match status" value="1"/>
</dbReference>
<evidence type="ECO:0000256" key="8">
    <source>
        <dbReference type="ARBA" id="ARBA00047669"/>
    </source>
</evidence>
<dbReference type="GO" id="GO:0036503">
    <property type="term" value="P:ERAD pathway"/>
    <property type="evidence" value="ECO:0007669"/>
    <property type="project" value="UniProtKB-ARBA"/>
</dbReference>
<keyword evidence="6 10" id="KW-0106">Calcium</keyword>